<dbReference type="Gene3D" id="3.20.70.20">
    <property type="match status" value="1"/>
</dbReference>
<dbReference type="SUPFAM" id="SSF51998">
    <property type="entry name" value="PFL-like glycyl radical enzymes"/>
    <property type="match status" value="1"/>
</dbReference>
<comment type="caution">
    <text evidence="6">The sequence shown here is derived from an EMBL/GenBank/DDBJ whole genome shotgun (WGS) entry which is preliminary data.</text>
</comment>
<evidence type="ECO:0000256" key="1">
    <source>
        <dbReference type="ARBA" id="ARBA00022818"/>
    </source>
</evidence>
<reference evidence="6 7" key="1">
    <citation type="submission" date="2019-08" db="EMBL/GenBank/DDBJ databases">
        <title>In-depth cultivation of the pig gut microbiome towards novel bacterial diversity and tailored functional studies.</title>
        <authorList>
            <person name="Wylensek D."/>
            <person name="Hitch T.C.A."/>
            <person name="Clavel T."/>
        </authorList>
    </citation>
    <scope>NUCLEOTIDE SEQUENCE [LARGE SCALE GENOMIC DNA]</scope>
    <source>
        <strain evidence="6 7">BBE-744-WT-12</strain>
    </source>
</reference>
<feature type="domain" description="PFL" evidence="5">
    <location>
        <begin position="1"/>
        <end position="587"/>
    </location>
</feature>
<name>A0A844G2H2_9BACT</name>
<evidence type="ECO:0000256" key="3">
    <source>
        <dbReference type="PROSITE-ProRule" id="PRU00493"/>
    </source>
</evidence>
<dbReference type="GO" id="GO:0016829">
    <property type="term" value="F:lyase activity"/>
    <property type="evidence" value="ECO:0007669"/>
    <property type="project" value="UniProtKB-KW"/>
</dbReference>
<dbReference type="RefSeq" id="WP_154417978.1">
    <property type="nucleotide sequence ID" value="NZ_VUNS01000007.1"/>
</dbReference>
<dbReference type="Proteomes" id="UP000435649">
    <property type="component" value="Unassembled WGS sequence"/>
</dbReference>
<accession>A0A844G2H2</accession>
<dbReference type="AlphaFoldDB" id="A0A844G2H2"/>
<feature type="modified residue" description="Glycine radical" evidence="3">
    <location>
        <position position="690"/>
    </location>
</feature>
<dbReference type="EMBL" id="VUNS01000007">
    <property type="protein sequence ID" value="MST97154.1"/>
    <property type="molecule type" value="Genomic_DNA"/>
</dbReference>
<feature type="domain" description="Glycine radical" evidence="4">
    <location>
        <begin position="594"/>
        <end position="715"/>
    </location>
</feature>
<organism evidence="6 7">
    <name type="scientific">Victivallis lenta</name>
    <dbReference type="NCBI Taxonomy" id="2606640"/>
    <lineage>
        <taxon>Bacteria</taxon>
        <taxon>Pseudomonadati</taxon>
        <taxon>Lentisphaerota</taxon>
        <taxon>Lentisphaeria</taxon>
        <taxon>Victivallales</taxon>
        <taxon>Victivallaceae</taxon>
        <taxon>Victivallis</taxon>
    </lineage>
</organism>
<evidence type="ECO:0000259" key="5">
    <source>
        <dbReference type="PROSITE" id="PS51554"/>
    </source>
</evidence>
<evidence type="ECO:0000256" key="2">
    <source>
        <dbReference type="ARBA" id="ARBA00023239"/>
    </source>
</evidence>
<evidence type="ECO:0000313" key="7">
    <source>
        <dbReference type="Proteomes" id="UP000435649"/>
    </source>
</evidence>
<dbReference type="InterPro" id="IPR051215">
    <property type="entry name" value="GRE"/>
</dbReference>
<evidence type="ECO:0000259" key="4">
    <source>
        <dbReference type="PROSITE" id="PS51149"/>
    </source>
</evidence>
<dbReference type="PANTHER" id="PTHR43641">
    <property type="entry name" value="FORMATE ACETYLTRANSFERASE 3-RELATED"/>
    <property type="match status" value="1"/>
</dbReference>
<sequence length="717" mass="80290">MLVFNRDKAELEAEFRNPGIPETGLSVEELKAGLLRLAGRKKDGSRAVVKAEAFSYLLDNMRIGVSARDLFVTLGVWGRKPFDDAILPGWKQELFDGALREAAARARTLSDNGTVAFHFDFWHSVPDWDAILSLGFSGLLSRAEAAEKRFMERAGNTMTAENRDFFASVRLEYEAVQRLMNRICACAEQTGCLPETVTALRHLRDGAPATLYECMLQIWLYYQLSEYADCIQTRSFGNLDRVLYPYYVRDLESGEFTRDDIRAVFRNFMCRVSAMNYYFGHPFYFGGTNPDGSSAVNELSHLILDEYGKLGIYDPKLQIKVAGNTPRDFLDKALKLIRSGRNSIVFVGEPCICKAMLAAGYSEEEARTADIKGCYEYAVRGKAVETCPCVLGLPEIVDKTLRAGDGFRNFDDFLQSCLRRLEESCDDCIEVSNEFERYLDAVDPAPLFSGACASALEKGVDGYAKGSVYNNSNLWLMGPASAANALAMIRKYVYETQTVTLDEFRKALDADWKGCEPLLQQIRNDPDKFGNDRDMPDNLMRLLVETAAARINGRRNSRGGRYTTALHSADRFLTWGQVSPATADGRRRGEEFSKNVSVQPGSNRSGVTAMIRSVLKLNPAYFMADFPLDVMLAPSAVSGEDGLGAMRALLMTYLLRGGHAIHFNIFSTETLKEAQMHPERYADLQVRVCGWNVLWNNLSRREQDSYLIQAAANEREA</sequence>
<dbReference type="GO" id="GO:0005829">
    <property type="term" value="C:cytosol"/>
    <property type="evidence" value="ECO:0007669"/>
    <property type="project" value="TreeGrafter"/>
</dbReference>
<keyword evidence="2" id="KW-0456">Lyase</keyword>
<gene>
    <name evidence="6" type="ORF">FYJ85_08870</name>
</gene>
<dbReference type="InterPro" id="IPR001150">
    <property type="entry name" value="Gly_radical"/>
</dbReference>
<dbReference type="Pfam" id="PF01228">
    <property type="entry name" value="Gly_radical"/>
    <property type="match status" value="1"/>
</dbReference>
<dbReference type="PANTHER" id="PTHR43641:SF2">
    <property type="entry name" value="DEHYDRATASE YBIW-RELATED"/>
    <property type="match status" value="1"/>
</dbReference>
<dbReference type="Pfam" id="PF02901">
    <property type="entry name" value="PFL-like"/>
    <property type="match status" value="1"/>
</dbReference>
<evidence type="ECO:0008006" key="8">
    <source>
        <dbReference type="Google" id="ProtNLM"/>
    </source>
</evidence>
<dbReference type="InterPro" id="IPR004184">
    <property type="entry name" value="PFL_dom"/>
</dbReference>
<dbReference type="PROSITE" id="PS51554">
    <property type="entry name" value="PFL"/>
    <property type="match status" value="1"/>
</dbReference>
<protein>
    <recommendedName>
        <fullName evidence="8">Formate C-acetyltransferase</fullName>
    </recommendedName>
</protein>
<evidence type="ECO:0000313" key="6">
    <source>
        <dbReference type="EMBL" id="MST97154.1"/>
    </source>
</evidence>
<proteinExistence type="predicted"/>
<keyword evidence="1 3" id="KW-0556">Organic radical</keyword>
<dbReference type="PROSITE" id="PS51149">
    <property type="entry name" value="GLY_RADICAL_2"/>
    <property type="match status" value="1"/>
</dbReference>
<keyword evidence="7" id="KW-1185">Reference proteome</keyword>